<proteinExistence type="inferred from homology"/>
<evidence type="ECO:0000256" key="2">
    <source>
        <dbReference type="ARBA" id="ARBA00022692"/>
    </source>
</evidence>
<dbReference type="GO" id="GO:0016020">
    <property type="term" value="C:membrane"/>
    <property type="evidence" value="ECO:0007669"/>
    <property type="project" value="UniProtKB-SubCell"/>
</dbReference>
<keyword evidence="8" id="KW-1185">Reference proteome</keyword>
<reference evidence="7" key="2">
    <citation type="submission" date="2021-01" db="UniProtKB">
        <authorList>
            <consortium name="EnsemblPlants"/>
        </authorList>
    </citation>
    <scope>IDENTIFICATION</scope>
</reference>
<dbReference type="AlphaFoldDB" id="A0A7N2MC40"/>
<evidence type="ECO:0000256" key="1">
    <source>
        <dbReference type="ARBA" id="ARBA00004141"/>
    </source>
</evidence>
<evidence type="ECO:0000256" key="3">
    <source>
        <dbReference type="ARBA" id="ARBA00022737"/>
    </source>
</evidence>
<dbReference type="Gene3D" id="1.50.40.10">
    <property type="entry name" value="Mitochondrial carrier domain"/>
    <property type="match status" value="1"/>
</dbReference>
<evidence type="ECO:0000313" key="7">
    <source>
        <dbReference type="EnsemblPlants" id="QL08p037122:mrna"/>
    </source>
</evidence>
<feature type="repeat" description="Solcar" evidence="5">
    <location>
        <begin position="106"/>
        <end position="186"/>
    </location>
</feature>
<name>A0A7N2MC40_QUELO</name>
<dbReference type="Gramene" id="QL08p037122:mrna">
    <property type="protein sequence ID" value="QL08p037122:mrna"/>
    <property type="gene ID" value="QL08p037122"/>
</dbReference>
<dbReference type="SUPFAM" id="SSF103506">
    <property type="entry name" value="Mitochondrial carrier"/>
    <property type="match status" value="1"/>
</dbReference>
<dbReference type="InterPro" id="IPR018108">
    <property type="entry name" value="MCP_transmembrane"/>
</dbReference>
<evidence type="ECO:0000256" key="4">
    <source>
        <dbReference type="ARBA" id="ARBA00023136"/>
    </source>
</evidence>
<dbReference type="OMA" id="QHGESND"/>
<dbReference type="EnsemblPlants" id="QL08p037122:mrna">
    <property type="protein sequence ID" value="QL08p037122:mrna"/>
    <property type="gene ID" value="QL08p037122"/>
</dbReference>
<protein>
    <submittedName>
        <fullName evidence="7">Uncharacterized protein</fullName>
    </submittedName>
</protein>
<keyword evidence="3" id="KW-0677">Repeat</keyword>
<keyword evidence="2 5" id="KW-0812">Transmembrane</keyword>
<dbReference type="PROSITE" id="PS50920">
    <property type="entry name" value="SOLCAR"/>
    <property type="match status" value="1"/>
</dbReference>
<dbReference type="Proteomes" id="UP000594261">
    <property type="component" value="Chromosome 8"/>
</dbReference>
<keyword evidence="6" id="KW-0813">Transport</keyword>
<comment type="subcellular location">
    <subcellularLocation>
        <location evidence="1">Membrane</location>
        <topology evidence="1">Multi-pass membrane protein</topology>
    </subcellularLocation>
</comment>
<evidence type="ECO:0000256" key="5">
    <source>
        <dbReference type="PROSITE-ProRule" id="PRU00282"/>
    </source>
</evidence>
<evidence type="ECO:0000256" key="6">
    <source>
        <dbReference type="RuleBase" id="RU000488"/>
    </source>
</evidence>
<dbReference type="EMBL" id="LRBV02000008">
    <property type="status" value="NOT_ANNOTATED_CDS"/>
    <property type="molecule type" value="Genomic_DNA"/>
</dbReference>
<dbReference type="PANTHER" id="PTHR24089">
    <property type="entry name" value="SOLUTE CARRIER FAMILY 25"/>
    <property type="match status" value="1"/>
</dbReference>
<organism evidence="7 8">
    <name type="scientific">Quercus lobata</name>
    <name type="common">Valley oak</name>
    <dbReference type="NCBI Taxonomy" id="97700"/>
    <lineage>
        <taxon>Eukaryota</taxon>
        <taxon>Viridiplantae</taxon>
        <taxon>Streptophyta</taxon>
        <taxon>Embryophyta</taxon>
        <taxon>Tracheophyta</taxon>
        <taxon>Spermatophyta</taxon>
        <taxon>Magnoliopsida</taxon>
        <taxon>eudicotyledons</taxon>
        <taxon>Gunneridae</taxon>
        <taxon>Pentapetalae</taxon>
        <taxon>rosids</taxon>
        <taxon>fabids</taxon>
        <taxon>Fagales</taxon>
        <taxon>Fagaceae</taxon>
        <taxon>Quercus</taxon>
    </lineage>
</organism>
<evidence type="ECO:0000313" key="8">
    <source>
        <dbReference type="Proteomes" id="UP000594261"/>
    </source>
</evidence>
<reference evidence="7 8" key="1">
    <citation type="journal article" date="2016" name="G3 (Bethesda)">
        <title>First Draft Assembly and Annotation of the Genome of a California Endemic Oak Quercus lobata Nee (Fagaceae).</title>
        <authorList>
            <person name="Sork V.L."/>
            <person name="Fitz-Gibbon S.T."/>
            <person name="Puiu D."/>
            <person name="Crepeau M."/>
            <person name="Gugger P.F."/>
            <person name="Sherman R."/>
            <person name="Stevens K."/>
            <person name="Langley C.H."/>
            <person name="Pellegrini M."/>
            <person name="Salzberg S.L."/>
        </authorList>
    </citation>
    <scope>NUCLEOTIDE SEQUENCE [LARGE SCALE GENOMIC DNA]</scope>
    <source>
        <strain evidence="7 8">cv. SW786</strain>
    </source>
</reference>
<comment type="similarity">
    <text evidence="6">Belongs to the mitochondrial carrier (TC 2.A.29) family.</text>
</comment>
<keyword evidence="4 5" id="KW-0472">Membrane</keyword>
<dbReference type="Pfam" id="PF00153">
    <property type="entry name" value="Mito_carr"/>
    <property type="match status" value="1"/>
</dbReference>
<sequence>MATNLRDTLYGIFEDYKNSTSDICNMVEVASSSGGLHGHYVRHDDFFGFETYKSQLIGSDSSKSQLDLYLEEARFDHKLHEDLNVIGIGGRILDKFRSSLLPQTAKALLCARDWLCGVPAAGAISNNATFPLEVARKHMQAAGPIDRRQYQSMLHALVSIFENEGLPGLCRGLGPSCVKLVHRSDV</sequence>
<dbReference type="InParanoid" id="A0A7N2MC40"/>
<accession>A0A7N2MC40</accession>
<dbReference type="InterPro" id="IPR023395">
    <property type="entry name" value="MCP_dom_sf"/>
</dbReference>